<dbReference type="Pfam" id="PF13636">
    <property type="entry name" value="Methyltranf_PUA"/>
    <property type="match status" value="1"/>
</dbReference>
<organism evidence="10 11">
    <name type="scientific">Paenibacillus thailandensis</name>
    <dbReference type="NCBI Taxonomy" id="393250"/>
    <lineage>
        <taxon>Bacteria</taxon>
        <taxon>Bacillati</taxon>
        <taxon>Bacillota</taxon>
        <taxon>Bacilli</taxon>
        <taxon>Bacillales</taxon>
        <taxon>Paenibacillaceae</taxon>
        <taxon>Paenibacillus</taxon>
    </lineage>
</organism>
<comment type="caution">
    <text evidence="7">Lacks conserved residue(s) required for the propagation of feature annotation.</text>
</comment>
<dbReference type="PRINTS" id="PR02008">
    <property type="entry name" value="RCMTFAMILY"/>
</dbReference>
<dbReference type="PROSITE" id="PS01153">
    <property type="entry name" value="NOL1_NOP2_SUN"/>
    <property type="match status" value="1"/>
</dbReference>
<accession>A0ABW5QZ81</accession>
<feature type="binding site" evidence="7">
    <location>
        <begin position="113"/>
        <end position="119"/>
    </location>
    <ligand>
        <name>S-adenosyl-L-methionine</name>
        <dbReference type="ChEBI" id="CHEBI:59789"/>
    </ligand>
</feature>
<dbReference type="CDD" id="cd21147">
    <property type="entry name" value="RsmF_methylt_CTD1"/>
    <property type="match status" value="1"/>
</dbReference>
<keyword evidence="5 7" id="KW-0949">S-adenosyl-L-methionine</keyword>
<keyword evidence="2" id="KW-0963">Cytoplasm</keyword>
<dbReference type="Gene3D" id="3.40.50.150">
    <property type="entry name" value="Vaccinia Virus protein VP39"/>
    <property type="match status" value="1"/>
</dbReference>
<dbReference type="InterPro" id="IPR027391">
    <property type="entry name" value="Nol1_Nop2_Fmu_2"/>
</dbReference>
<dbReference type="GO" id="GO:0032259">
    <property type="term" value="P:methylation"/>
    <property type="evidence" value="ECO:0007669"/>
    <property type="project" value="UniProtKB-KW"/>
</dbReference>
<feature type="region of interest" description="Disordered" evidence="8">
    <location>
        <begin position="323"/>
        <end position="362"/>
    </location>
</feature>
<dbReference type="PROSITE" id="PS51686">
    <property type="entry name" value="SAM_MT_RSMB_NOP"/>
    <property type="match status" value="1"/>
</dbReference>
<dbReference type="Pfam" id="PF17125">
    <property type="entry name" value="Methyltr_RsmF_N"/>
    <property type="match status" value="1"/>
</dbReference>
<dbReference type="Pfam" id="PF17126">
    <property type="entry name" value="RsmF_methylt_CI"/>
    <property type="match status" value="1"/>
</dbReference>
<keyword evidence="6 7" id="KW-0694">RNA-binding</keyword>
<keyword evidence="11" id="KW-1185">Reference proteome</keyword>
<evidence type="ECO:0000256" key="7">
    <source>
        <dbReference type="PROSITE-ProRule" id="PRU01023"/>
    </source>
</evidence>
<dbReference type="InterPro" id="IPR031341">
    <property type="entry name" value="Methyltr_RsmF_N"/>
</dbReference>
<dbReference type="RefSeq" id="WP_379274883.1">
    <property type="nucleotide sequence ID" value="NZ_JBHUGT010000012.1"/>
</dbReference>
<dbReference type="Gene3D" id="2.30.130.60">
    <property type="match status" value="1"/>
</dbReference>
<dbReference type="InterPro" id="IPR049560">
    <property type="entry name" value="MeTrfase_RsmB-F_NOP2_cat"/>
</dbReference>
<dbReference type="GO" id="GO:0008168">
    <property type="term" value="F:methyltransferase activity"/>
    <property type="evidence" value="ECO:0007669"/>
    <property type="project" value="UniProtKB-KW"/>
</dbReference>
<feature type="domain" description="SAM-dependent MTase RsmB/NOP-type" evidence="9">
    <location>
        <begin position="24"/>
        <end position="316"/>
    </location>
</feature>
<evidence type="ECO:0000256" key="1">
    <source>
        <dbReference type="ARBA" id="ARBA00007494"/>
    </source>
</evidence>
<evidence type="ECO:0000256" key="5">
    <source>
        <dbReference type="ARBA" id="ARBA00022691"/>
    </source>
</evidence>
<reference evidence="11" key="1">
    <citation type="journal article" date="2019" name="Int. J. Syst. Evol. Microbiol.">
        <title>The Global Catalogue of Microorganisms (GCM) 10K type strain sequencing project: providing services to taxonomists for standard genome sequencing and annotation.</title>
        <authorList>
            <consortium name="The Broad Institute Genomics Platform"/>
            <consortium name="The Broad Institute Genome Sequencing Center for Infectious Disease"/>
            <person name="Wu L."/>
            <person name="Ma J."/>
        </authorList>
    </citation>
    <scope>NUCLEOTIDE SEQUENCE [LARGE SCALE GENOMIC DNA]</scope>
    <source>
        <strain evidence="11">TISTR 1827</strain>
    </source>
</reference>
<dbReference type="InterPro" id="IPR001678">
    <property type="entry name" value="MeTrfase_RsmB-F_NOP2_dom"/>
</dbReference>
<name>A0ABW5QZ81_9BACL</name>
<sequence length="558" mass="61519">MKTDLPQPFVERMQELLGGEFDRFMASYDEPRLYGLRINPLKINAEDWKELSPIAESAKPIPWTPTGYYYSRDDRPAKHPHYNAGLYYIQEPSAMAPVELLDVRPGHRVLDLCAAPGGKSTQIAGKLQGKGVLVANDNGAERTKALAKNIELAGVRNAVILNEEPSNLAPKFAGWFDRILVDAPCSGEGMFRKEESMIAAWESYKVEVCSKMQHDILRHAADLLAPGGRLVYSTCTFAPEENEAQIARFLVDRPDFEVMEAELKDGWRRGRPDWIEEKRDGDAAWEEAVKATAGTVRLWPHWIKGEGHYVAVLRRKAEAGPFGTNAADPAGADRPWAEPQEEASWGLKGKKASGGADRADKRYNRHSGEEAYIRAGVKERRSGGKPAGGGRLGKSAKFAKEASFDPAEAWAAFARDVLRGVPEPDARIIAYGARLFLQPVGVPELEGLKVVRPGWYIGDAEKGRFAPSQALALGLKRGQAAWSLNWAPEDEQLIRYLKGETLFVDSSDIVPADRADEGGRNGSPRGYILICVDGYPIGWGIYADGTLKNKLPAGWRVL</sequence>
<dbReference type="PANTHER" id="PTHR22807:SF30">
    <property type="entry name" value="28S RRNA (CYTOSINE(4447)-C(5))-METHYLTRANSFERASE-RELATED"/>
    <property type="match status" value="1"/>
</dbReference>
<dbReference type="CDD" id="cd02440">
    <property type="entry name" value="AdoMet_MTases"/>
    <property type="match status" value="1"/>
</dbReference>
<evidence type="ECO:0000256" key="2">
    <source>
        <dbReference type="ARBA" id="ARBA00022490"/>
    </source>
</evidence>
<dbReference type="InterPro" id="IPR018314">
    <property type="entry name" value="RsmB/NOL1/NOP2-like_CS"/>
</dbReference>
<dbReference type="InterPro" id="IPR031340">
    <property type="entry name" value="RsmF_methylt_CI"/>
</dbReference>
<keyword evidence="4 7" id="KW-0808">Transferase</keyword>
<evidence type="ECO:0000313" key="10">
    <source>
        <dbReference type="EMBL" id="MFD2661699.1"/>
    </source>
</evidence>
<evidence type="ECO:0000259" key="9">
    <source>
        <dbReference type="PROSITE" id="PS51686"/>
    </source>
</evidence>
<evidence type="ECO:0000256" key="4">
    <source>
        <dbReference type="ARBA" id="ARBA00022679"/>
    </source>
</evidence>
<dbReference type="InterPro" id="IPR023267">
    <property type="entry name" value="RCMT"/>
</dbReference>
<comment type="similarity">
    <text evidence="1 7">Belongs to the class I-like SAM-binding methyltransferase superfamily. RsmB/NOP family.</text>
</comment>
<proteinExistence type="inferred from homology"/>
<dbReference type="EMBL" id="JBHUMY010000016">
    <property type="protein sequence ID" value="MFD2661699.1"/>
    <property type="molecule type" value="Genomic_DNA"/>
</dbReference>
<feature type="binding site" evidence="7">
    <location>
        <position position="137"/>
    </location>
    <ligand>
        <name>S-adenosyl-L-methionine</name>
        <dbReference type="ChEBI" id="CHEBI:59789"/>
    </ligand>
</feature>
<dbReference type="SUPFAM" id="SSF53335">
    <property type="entry name" value="S-adenosyl-L-methionine-dependent methyltransferases"/>
    <property type="match status" value="1"/>
</dbReference>
<evidence type="ECO:0000256" key="6">
    <source>
        <dbReference type="ARBA" id="ARBA00022884"/>
    </source>
</evidence>
<protein>
    <submittedName>
        <fullName evidence="10">RsmB/NOP family class I SAM-dependent RNA methyltransferase</fullName>
        <ecNumber evidence="10">2.1.1.-</ecNumber>
    </submittedName>
</protein>
<keyword evidence="3 7" id="KW-0489">Methyltransferase</keyword>
<dbReference type="InterPro" id="IPR029063">
    <property type="entry name" value="SAM-dependent_MTases_sf"/>
</dbReference>
<evidence type="ECO:0000256" key="8">
    <source>
        <dbReference type="SAM" id="MobiDB-lite"/>
    </source>
</evidence>
<evidence type="ECO:0000256" key="3">
    <source>
        <dbReference type="ARBA" id="ARBA00022603"/>
    </source>
</evidence>
<gene>
    <name evidence="10" type="ORF">ACFSW5_15705</name>
</gene>
<dbReference type="Pfam" id="PF01189">
    <property type="entry name" value="Methyltr_RsmB-F"/>
    <property type="match status" value="1"/>
</dbReference>
<comment type="caution">
    <text evidence="10">The sequence shown here is derived from an EMBL/GenBank/DDBJ whole genome shotgun (WGS) entry which is preliminary data.</text>
</comment>
<dbReference type="EC" id="2.1.1.-" evidence="10"/>
<feature type="active site" description="Nucleophile" evidence="7">
    <location>
        <position position="235"/>
    </location>
</feature>
<feature type="binding site" evidence="7">
    <location>
        <position position="182"/>
    </location>
    <ligand>
        <name>S-adenosyl-L-methionine</name>
        <dbReference type="ChEBI" id="CHEBI:59789"/>
    </ligand>
</feature>
<dbReference type="Proteomes" id="UP001597493">
    <property type="component" value="Unassembled WGS sequence"/>
</dbReference>
<evidence type="ECO:0000313" key="11">
    <source>
        <dbReference type="Proteomes" id="UP001597493"/>
    </source>
</evidence>
<dbReference type="Gene3D" id="3.30.70.1170">
    <property type="entry name" value="Sun protein, domain 3"/>
    <property type="match status" value="1"/>
</dbReference>
<dbReference type="PANTHER" id="PTHR22807">
    <property type="entry name" value="NOP2 YEAST -RELATED NOL1/NOP2/FMU SUN DOMAIN-CONTAINING"/>
    <property type="match status" value="1"/>
</dbReference>